<gene>
    <name evidence="11" type="ORF">KCG34_16205</name>
</gene>
<evidence type="ECO:0000259" key="9">
    <source>
        <dbReference type="PROSITE" id="PS50979"/>
    </source>
</evidence>
<dbReference type="Gene3D" id="3.40.50.20">
    <property type="match status" value="1"/>
</dbReference>
<dbReference type="InterPro" id="IPR011053">
    <property type="entry name" value="Single_hybrid_motif"/>
</dbReference>
<dbReference type="PANTHER" id="PTHR48095:SF5">
    <property type="entry name" value="BLL7292 PROTEIN"/>
    <property type="match status" value="1"/>
</dbReference>
<dbReference type="InterPro" id="IPR029045">
    <property type="entry name" value="ClpP/crotonase-like_dom_sf"/>
</dbReference>
<dbReference type="InterPro" id="IPR000089">
    <property type="entry name" value="Biotin_lipoyl"/>
</dbReference>
<dbReference type="Pfam" id="PF02786">
    <property type="entry name" value="CPSase_L_D2"/>
    <property type="match status" value="1"/>
</dbReference>
<dbReference type="Gene3D" id="2.40.50.100">
    <property type="match status" value="1"/>
</dbReference>
<dbReference type="SUPFAM" id="SSF52096">
    <property type="entry name" value="ClpP/crotonase"/>
    <property type="match status" value="2"/>
</dbReference>
<feature type="domain" description="Biotin carboxylation" evidence="9">
    <location>
        <begin position="2"/>
        <end position="456"/>
    </location>
</feature>
<dbReference type="Pfam" id="PF01039">
    <property type="entry name" value="Carboxyl_trans"/>
    <property type="match status" value="1"/>
</dbReference>
<dbReference type="Gene3D" id="3.30.1490.20">
    <property type="entry name" value="ATP-grasp fold, A domain"/>
    <property type="match status" value="1"/>
</dbReference>
<feature type="domain" description="CoA carboxyltransferase C-terminal" evidence="10">
    <location>
        <begin position="847"/>
        <end position="1078"/>
    </location>
</feature>
<evidence type="ECO:0000259" key="10">
    <source>
        <dbReference type="PROSITE" id="PS50989"/>
    </source>
</evidence>
<accession>A0A975FXF9</accession>
<dbReference type="GO" id="GO:0005524">
    <property type="term" value="F:ATP binding"/>
    <property type="evidence" value="ECO:0007669"/>
    <property type="project" value="UniProtKB-UniRule"/>
</dbReference>
<evidence type="ECO:0000259" key="7">
    <source>
        <dbReference type="PROSITE" id="PS50968"/>
    </source>
</evidence>
<keyword evidence="4 6" id="KW-0067">ATP-binding</keyword>
<evidence type="ECO:0000256" key="5">
    <source>
        <dbReference type="ARBA" id="ARBA00023267"/>
    </source>
</evidence>
<dbReference type="CDD" id="cd06850">
    <property type="entry name" value="biotinyl_domain"/>
    <property type="match status" value="1"/>
</dbReference>
<evidence type="ECO:0000256" key="4">
    <source>
        <dbReference type="ARBA" id="ARBA00022840"/>
    </source>
</evidence>
<dbReference type="GO" id="GO:0016874">
    <property type="term" value="F:ligase activity"/>
    <property type="evidence" value="ECO:0007669"/>
    <property type="project" value="UniProtKB-KW"/>
</dbReference>
<dbReference type="PROSITE" id="PS50979">
    <property type="entry name" value="BC"/>
    <property type="match status" value="1"/>
</dbReference>
<dbReference type="Proteomes" id="UP000676409">
    <property type="component" value="Chromosome"/>
</dbReference>
<dbReference type="Pfam" id="PF00364">
    <property type="entry name" value="Biotin_lipoyl"/>
    <property type="match status" value="1"/>
</dbReference>
<dbReference type="SUPFAM" id="SSF56059">
    <property type="entry name" value="Glutathione synthetase ATP-binding domain-like"/>
    <property type="match status" value="1"/>
</dbReference>
<dbReference type="EMBL" id="CP073078">
    <property type="protein sequence ID" value="QUD86618.1"/>
    <property type="molecule type" value="Genomic_DNA"/>
</dbReference>
<evidence type="ECO:0000256" key="6">
    <source>
        <dbReference type="PROSITE-ProRule" id="PRU00409"/>
    </source>
</evidence>
<dbReference type="InterPro" id="IPR005482">
    <property type="entry name" value="Biotin_COase_C"/>
</dbReference>
<dbReference type="RefSeq" id="WP_211936670.1">
    <property type="nucleotide sequence ID" value="NZ_CP073078.1"/>
</dbReference>
<dbReference type="Pfam" id="PF02785">
    <property type="entry name" value="Biotin_carb_C"/>
    <property type="match status" value="1"/>
</dbReference>
<keyword evidence="2" id="KW-0436">Ligase</keyword>
<dbReference type="Gene3D" id="3.90.226.10">
    <property type="entry name" value="2-enoyl-CoA Hydratase, Chain A, domain 1"/>
    <property type="match status" value="2"/>
</dbReference>
<dbReference type="InterPro" id="IPR011761">
    <property type="entry name" value="ATP-grasp"/>
</dbReference>
<evidence type="ECO:0000256" key="2">
    <source>
        <dbReference type="ARBA" id="ARBA00022598"/>
    </source>
</evidence>
<dbReference type="InterPro" id="IPR034733">
    <property type="entry name" value="AcCoA_carboxyl_beta"/>
</dbReference>
<evidence type="ECO:0000256" key="1">
    <source>
        <dbReference type="ARBA" id="ARBA00001953"/>
    </source>
</evidence>
<keyword evidence="5" id="KW-0092">Biotin</keyword>
<feature type="domain" description="Lipoyl-binding" evidence="7">
    <location>
        <begin position="485"/>
        <end position="559"/>
    </location>
</feature>
<dbReference type="SMART" id="SM00878">
    <property type="entry name" value="Biotin_carb_C"/>
    <property type="match status" value="1"/>
</dbReference>
<dbReference type="InterPro" id="IPR051602">
    <property type="entry name" value="ACC_Biotin_Carboxylase"/>
</dbReference>
<dbReference type="Gene3D" id="3.30.470.20">
    <property type="entry name" value="ATP-grasp fold, B domain"/>
    <property type="match status" value="1"/>
</dbReference>
<reference evidence="11" key="1">
    <citation type="submission" date="2021-04" db="EMBL/GenBank/DDBJ databases">
        <title>The complete genome sequence of Caulobacter sp. S6.</title>
        <authorList>
            <person name="Tang Y."/>
            <person name="Ouyang W."/>
            <person name="Liu Q."/>
            <person name="Huang B."/>
            <person name="Guo Z."/>
            <person name="Lei P."/>
        </authorList>
    </citation>
    <scope>NUCLEOTIDE SEQUENCE</scope>
    <source>
        <strain evidence="11">S6</strain>
    </source>
</reference>
<dbReference type="PROSITE" id="PS50989">
    <property type="entry name" value="COA_CT_CTER"/>
    <property type="match status" value="1"/>
</dbReference>
<dbReference type="PANTHER" id="PTHR48095">
    <property type="entry name" value="PYRUVATE CARBOXYLASE SUBUNIT A"/>
    <property type="match status" value="1"/>
</dbReference>
<dbReference type="InterPro" id="IPR011764">
    <property type="entry name" value="Biotin_carboxylation_dom"/>
</dbReference>
<evidence type="ECO:0000256" key="3">
    <source>
        <dbReference type="ARBA" id="ARBA00022741"/>
    </source>
</evidence>
<name>A0A975FXF9_9CAUL</name>
<dbReference type="InterPro" id="IPR011054">
    <property type="entry name" value="Rudment_hybrid_motif"/>
</dbReference>
<keyword evidence="12" id="KW-1185">Reference proteome</keyword>
<proteinExistence type="predicted"/>
<organism evidence="11 12">
    <name type="scientific">Phenylobacterium montanum</name>
    <dbReference type="NCBI Taxonomy" id="2823693"/>
    <lineage>
        <taxon>Bacteria</taxon>
        <taxon>Pseudomonadati</taxon>
        <taxon>Pseudomonadota</taxon>
        <taxon>Alphaproteobacteria</taxon>
        <taxon>Caulobacterales</taxon>
        <taxon>Caulobacteraceae</taxon>
        <taxon>Phenylobacterium</taxon>
    </lineage>
</organism>
<evidence type="ECO:0000259" key="8">
    <source>
        <dbReference type="PROSITE" id="PS50975"/>
    </source>
</evidence>
<dbReference type="InterPro" id="IPR011763">
    <property type="entry name" value="COA_CT_C"/>
</dbReference>
<dbReference type="PROSITE" id="PS50968">
    <property type="entry name" value="BIOTINYL_LIPOYL"/>
    <property type="match status" value="1"/>
</dbReference>
<dbReference type="InterPro" id="IPR005479">
    <property type="entry name" value="CPAse_ATP-bd"/>
</dbReference>
<dbReference type="InterPro" id="IPR013815">
    <property type="entry name" value="ATP_grasp_subdomain_1"/>
</dbReference>
<dbReference type="GO" id="GO:0046872">
    <property type="term" value="F:metal ion binding"/>
    <property type="evidence" value="ECO:0007669"/>
    <property type="project" value="InterPro"/>
</dbReference>
<dbReference type="AlphaFoldDB" id="A0A975FXF9"/>
<sequence length="1094" mass="115758">MAFDAVLIANRGEIAIRIARACAALGLRSVAVYSEDDARSLHVRAADQAVALKGAGARAYLDSEAVIAAALEAGCGAVHPGYGFLSENAAFAARCAERGLAFIGPKPEALALFGDKAAARALAARVGVPTARGLDRGVNLEDAHAFFAGLGEGGAMMIKALAGGGGRGMRAVRQGAEIEAAFERCGSEAKAAFGDGALYVEELIETARHVEIQVLGDRHGGLVHLWDRDCSLQRRHQKLVEIAPSPNLPEALRERLAEAALSMAHEVRYDSLGTFEFLVDAGSAEGRFVFIEANARLQVEHTVTEEVCGVDLVAAQIRAAQGATLAEMGLTTPPAPMGWAIQLRLNTETMDATGAVKPTGGVIGLYEPPSGPGVRVDGYGYAGYATNPNFDSLLAKVIVHQRAGGFSAALAKAGRALDEFRLTGVETNLALLRALVGRPEVREGRVFTTLVERDIALLLAEADAAQPRFFEPAAAGPAHAQHGHDTPEGMVAVAAPTQGLLVSISVADGDVVRPGQAVAVQESMKMEHLVEASEGGIVRAIAAHAGQTLFEGQPILFLEPAEIEGAAAAAAEAVDLDAIRPDLAELNERRNFGLDAHRPEAVAKRRKLGMRTARENVDAIVDPGSFIEYGALAIAAQRRRRSTDDLMKNTPADGLITGVGQVNGALFPEDRSRCAVLAYDYTVLAGTQGTANHKKTDRILQVAEREKLPVIWFCEGGGGRPGDTDGLGATGLDVPTFELYARMSGLAPRIGIAAGRCFAGNAVFWGCSDITIATKDSTIGMSGPAMIEGGGLGVYTPEEVGPISVQDANGVVDLVADDEVHAADLARRLMAYFQGPVAGWTCADQRLLRRSIPENRLRVYDVRALIRLLADDDSFLEIRPGFAKGMITGFLRIEGRPVGLIANDPRFLGGAIDSEGATKAARFMQLCDAFDLPILSLCDTPGFMVGPDSEKTAPVRHGSRMFVTAGALQVPIYAIVLRKGYGLGAQAMTGGTFPASFFTIAWPTGEFGGMGLEGAVRLGYRKELEAETTPEAKKALFDQLVAKSYERGKAVNVAQVLEIDAVIDPAESRAWIVRGLKSRAPREGGGRRRFVDTW</sequence>
<dbReference type="PROSITE" id="PS00867">
    <property type="entry name" value="CPSASE_2"/>
    <property type="match status" value="1"/>
</dbReference>
<keyword evidence="3 6" id="KW-0547">Nucleotide-binding</keyword>
<evidence type="ECO:0000313" key="12">
    <source>
        <dbReference type="Proteomes" id="UP000676409"/>
    </source>
</evidence>
<comment type="cofactor">
    <cofactor evidence="1">
        <name>biotin</name>
        <dbReference type="ChEBI" id="CHEBI:57586"/>
    </cofactor>
</comment>
<dbReference type="KEGG" id="caul:KCG34_16205"/>
<protein>
    <submittedName>
        <fullName evidence="11">Carbamoyl-phosphate synthase large subunit</fullName>
    </submittedName>
</protein>
<dbReference type="SUPFAM" id="SSF51246">
    <property type="entry name" value="Rudiment single hybrid motif"/>
    <property type="match status" value="1"/>
</dbReference>
<dbReference type="InterPro" id="IPR016185">
    <property type="entry name" value="PreATP-grasp_dom_sf"/>
</dbReference>
<evidence type="ECO:0000313" key="11">
    <source>
        <dbReference type="EMBL" id="QUD86618.1"/>
    </source>
</evidence>
<dbReference type="InterPro" id="IPR005481">
    <property type="entry name" value="BC-like_N"/>
</dbReference>
<dbReference type="Pfam" id="PF00289">
    <property type="entry name" value="Biotin_carb_N"/>
    <property type="match status" value="1"/>
</dbReference>
<dbReference type="SUPFAM" id="SSF51230">
    <property type="entry name" value="Single hybrid motif"/>
    <property type="match status" value="1"/>
</dbReference>
<feature type="domain" description="ATP-grasp" evidence="8">
    <location>
        <begin position="120"/>
        <end position="321"/>
    </location>
</feature>
<dbReference type="SUPFAM" id="SSF52440">
    <property type="entry name" value="PreATP-grasp domain"/>
    <property type="match status" value="1"/>
</dbReference>
<dbReference type="PROSITE" id="PS50975">
    <property type="entry name" value="ATP_GRASP"/>
    <property type="match status" value="1"/>
</dbReference>